<dbReference type="InterPro" id="IPR027417">
    <property type="entry name" value="P-loop_NTPase"/>
</dbReference>
<dbReference type="AlphaFoldDB" id="A0A8J3ID87"/>
<keyword evidence="1" id="KW-0238">DNA-binding</keyword>
<dbReference type="GO" id="GO:0000160">
    <property type="term" value="P:phosphorelay signal transduction system"/>
    <property type="evidence" value="ECO:0007669"/>
    <property type="project" value="InterPro"/>
</dbReference>
<protein>
    <recommendedName>
        <fullName evidence="3">OmpR/PhoB-type domain-containing protein</fullName>
    </recommendedName>
</protein>
<dbReference type="EMBL" id="BNJK01000001">
    <property type="protein sequence ID" value="GHO92186.1"/>
    <property type="molecule type" value="Genomic_DNA"/>
</dbReference>
<dbReference type="SMART" id="SM00862">
    <property type="entry name" value="Trans_reg_C"/>
    <property type="match status" value="1"/>
</dbReference>
<sequence>MMPASSVSWETLPNPFRITDTSRAITGRVSGRNTDIRNIITSSQSAIILTGAPLIGKTTLVRYLNEAFQEHSTASTWSWRDESDLAILRQTIDLNHRYFVQIDLTSLSHFSQLNDIYQAFITKCIDALRQIHQLEHVTNLTGLKGLRELLRTMTQRYPEARYFVMLDAIERFSPKEIQFSDAAKSSEQAPQEYALSILNHSNIIRTLVDLLDEFVNFGVILSIASLPRPSMVDQFVHVSADLARFTTTTLQCFTWNDTAAFLAQKPEDFGEDWSQVFRNLGGGEIFTAREQEWIREQAGTHPYILHQLCWRMFHFKQISTSHHLQWCESTENLQKELIESVNERITPFLSLHWNRLQNVLDKSSPDTNNIFHSFITSFKQKQAEETISEGNWDGTGKELRYILANEGLLRYDPLRPIHYPGAILRNYLLQRAQPISQPHKAVASIPHGYWLTIQLPEQPRERLKLSELEYQLIKVLLQYPDKCSEEELMKAAWGETIEKARFTQRLHQLRKKLKEHSQNNELIINQYGGQYSLKHAEWLHLE</sequence>
<evidence type="ECO:0000313" key="4">
    <source>
        <dbReference type="EMBL" id="GHO92186.1"/>
    </source>
</evidence>
<dbReference type="Proteomes" id="UP000597444">
    <property type="component" value="Unassembled WGS sequence"/>
</dbReference>
<proteinExistence type="predicted"/>
<dbReference type="Pfam" id="PF00486">
    <property type="entry name" value="Trans_reg_C"/>
    <property type="match status" value="1"/>
</dbReference>
<keyword evidence="5" id="KW-1185">Reference proteome</keyword>
<name>A0A8J3ID87_9CHLR</name>
<dbReference type="GO" id="GO:0006355">
    <property type="term" value="P:regulation of DNA-templated transcription"/>
    <property type="evidence" value="ECO:0007669"/>
    <property type="project" value="InterPro"/>
</dbReference>
<comment type="caution">
    <text evidence="4">The sequence shown here is derived from an EMBL/GenBank/DDBJ whole genome shotgun (WGS) entry which is preliminary data.</text>
</comment>
<dbReference type="SUPFAM" id="SSF52540">
    <property type="entry name" value="P-loop containing nucleoside triphosphate hydrolases"/>
    <property type="match status" value="1"/>
</dbReference>
<keyword evidence="2" id="KW-0175">Coiled coil</keyword>
<evidence type="ECO:0000313" key="5">
    <source>
        <dbReference type="Proteomes" id="UP000597444"/>
    </source>
</evidence>
<feature type="coiled-coil region" evidence="2">
    <location>
        <begin position="499"/>
        <end position="526"/>
    </location>
</feature>
<dbReference type="SUPFAM" id="SSF46894">
    <property type="entry name" value="C-terminal effector domain of the bipartite response regulators"/>
    <property type="match status" value="1"/>
</dbReference>
<dbReference type="InterPro" id="IPR036388">
    <property type="entry name" value="WH-like_DNA-bd_sf"/>
</dbReference>
<dbReference type="Gene3D" id="3.40.50.300">
    <property type="entry name" value="P-loop containing nucleotide triphosphate hydrolases"/>
    <property type="match status" value="1"/>
</dbReference>
<dbReference type="InterPro" id="IPR001867">
    <property type="entry name" value="OmpR/PhoB-type_DNA-bd"/>
</dbReference>
<evidence type="ECO:0000256" key="1">
    <source>
        <dbReference type="ARBA" id="ARBA00023125"/>
    </source>
</evidence>
<dbReference type="GO" id="GO:0003677">
    <property type="term" value="F:DNA binding"/>
    <property type="evidence" value="ECO:0007669"/>
    <property type="project" value="UniProtKB-KW"/>
</dbReference>
<gene>
    <name evidence="4" type="ORF">KSF_022340</name>
</gene>
<dbReference type="InterPro" id="IPR016032">
    <property type="entry name" value="Sig_transdc_resp-reg_C-effctor"/>
</dbReference>
<reference evidence="4" key="1">
    <citation type="submission" date="2020-10" db="EMBL/GenBank/DDBJ databases">
        <title>Taxonomic study of unclassified bacteria belonging to the class Ktedonobacteria.</title>
        <authorList>
            <person name="Yabe S."/>
            <person name="Wang C.M."/>
            <person name="Zheng Y."/>
            <person name="Sakai Y."/>
            <person name="Cavaletti L."/>
            <person name="Monciardini P."/>
            <person name="Donadio S."/>
        </authorList>
    </citation>
    <scope>NUCLEOTIDE SEQUENCE</scope>
    <source>
        <strain evidence="4">ID150040</strain>
    </source>
</reference>
<dbReference type="RefSeq" id="WP_220203037.1">
    <property type="nucleotide sequence ID" value="NZ_BNJK01000001.1"/>
</dbReference>
<evidence type="ECO:0000259" key="3">
    <source>
        <dbReference type="SMART" id="SM00862"/>
    </source>
</evidence>
<accession>A0A8J3ID87</accession>
<evidence type="ECO:0000256" key="2">
    <source>
        <dbReference type="SAM" id="Coils"/>
    </source>
</evidence>
<dbReference type="Gene3D" id="1.10.10.10">
    <property type="entry name" value="Winged helix-like DNA-binding domain superfamily/Winged helix DNA-binding domain"/>
    <property type="match status" value="1"/>
</dbReference>
<feature type="domain" description="OmpR/PhoB-type" evidence="3">
    <location>
        <begin position="460"/>
        <end position="533"/>
    </location>
</feature>
<organism evidence="4 5">
    <name type="scientific">Reticulibacter mediterranei</name>
    <dbReference type="NCBI Taxonomy" id="2778369"/>
    <lineage>
        <taxon>Bacteria</taxon>
        <taxon>Bacillati</taxon>
        <taxon>Chloroflexota</taxon>
        <taxon>Ktedonobacteria</taxon>
        <taxon>Ktedonobacterales</taxon>
        <taxon>Reticulibacteraceae</taxon>
        <taxon>Reticulibacter</taxon>
    </lineage>
</organism>